<keyword evidence="2" id="KW-1185">Reference proteome</keyword>
<name>A0ABU0SFV8_9ACTN</name>
<dbReference type="RefSeq" id="WP_307517273.1">
    <property type="nucleotide sequence ID" value="NZ_JAUSZI010000001.1"/>
</dbReference>
<dbReference type="InterPro" id="IPR046200">
    <property type="entry name" value="DUF6233"/>
</dbReference>
<evidence type="ECO:0000313" key="1">
    <source>
        <dbReference type="EMBL" id="MDQ1022426.1"/>
    </source>
</evidence>
<organism evidence="1 2">
    <name type="scientific">Streptomyces umbrinus</name>
    <dbReference type="NCBI Taxonomy" id="67370"/>
    <lineage>
        <taxon>Bacteria</taxon>
        <taxon>Bacillati</taxon>
        <taxon>Actinomycetota</taxon>
        <taxon>Actinomycetes</taxon>
        <taxon>Kitasatosporales</taxon>
        <taxon>Streptomycetaceae</taxon>
        <taxon>Streptomyces</taxon>
        <taxon>Streptomyces phaeochromogenes group</taxon>
    </lineage>
</organism>
<dbReference type="EMBL" id="JAUSZI010000001">
    <property type="protein sequence ID" value="MDQ1022426.1"/>
    <property type="molecule type" value="Genomic_DNA"/>
</dbReference>
<sequence>MLDDLPPDLGRLLALRTWHAMWLQRIDDKIAALRQREAEQQHGRQARPAEPEWIVELGIGDGRPPAEVHVGGCYAAGKRRRPVGRDEARRLLASGVRACSHCQPGTALGILGLASRPALAATAR</sequence>
<reference evidence="1 2" key="1">
    <citation type="submission" date="2023-07" db="EMBL/GenBank/DDBJ databases">
        <title>Comparative genomics of wheat-associated soil bacteria to identify genetic determinants of phenazine resistance.</title>
        <authorList>
            <person name="Mouncey N."/>
        </authorList>
    </citation>
    <scope>NUCLEOTIDE SEQUENCE [LARGE SCALE GENOMIC DNA]</scope>
    <source>
        <strain evidence="1 2">V2I4</strain>
    </source>
</reference>
<proteinExistence type="predicted"/>
<protein>
    <submittedName>
        <fullName evidence="1">Uncharacterized protein</fullName>
    </submittedName>
</protein>
<evidence type="ECO:0000313" key="2">
    <source>
        <dbReference type="Proteomes" id="UP001230328"/>
    </source>
</evidence>
<comment type="caution">
    <text evidence="1">The sequence shown here is derived from an EMBL/GenBank/DDBJ whole genome shotgun (WGS) entry which is preliminary data.</text>
</comment>
<dbReference type="Proteomes" id="UP001230328">
    <property type="component" value="Unassembled WGS sequence"/>
</dbReference>
<dbReference type="Pfam" id="PF19746">
    <property type="entry name" value="DUF6233"/>
    <property type="match status" value="1"/>
</dbReference>
<accession>A0ABU0SFV8</accession>
<gene>
    <name evidence="1" type="ORF">QF035_000008</name>
</gene>